<evidence type="ECO:0000313" key="1">
    <source>
        <dbReference type="EMBL" id="KAB8173404.1"/>
    </source>
</evidence>
<reference evidence="1 2" key="1">
    <citation type="submission" date="2019-10" db="EMBL/GenBank/DDBJ databases">
        <title>Lysobacter alkalisoli sp. nov., isolated from saline-alkaline soil.</title>
        <authorList>
            <person name="Sun J.-Q."/>
        </authorList>
    </citation>
    <scope>NUCLEOTIDE SEQUENCE [LARGE SCALE GENOMIC DNA]</scope>
    <source>
        <strain evidence="1 2">KCTC 42381</strain>
    </source>
</reference>
<accession>A0A508AFS0</accession>
<organism evidence="1 2">
    <name type="scientific">Marilutibacter maris</name>
    <dbReference type="NCBI Taxonomy" id="1605891"/>
    <lineage>
        <taxon>Bacteria</taxon>
        <taxon>Pseudomonadati</taxon>
        <taxon>Pseudomonadota</taxon>
        <taxon>Gammaproteobacteria</taxon>
        <taxon>Lysobacterales</taxon>
        <taxon>Lysobacteraceae</taxon>
        <taxon>Marilutibacter</taxon>
    </lineage>
</organism>
<sequence>MNSWPRWGEVRTFEGIAMKPLIQPMWWLNEALEVWRIVEIDLVDGDWEDFTIRWTHAQAAKKFINLPYSSWLELPAQSPKEA</sequence>
<dbReference type="Proteomes" id="UP000320431">
    <property type="component" value="Unassembled WGS sequence"/>
</dbReference>
<dbReference type="EMBL" id="VICD02000242">
    <property type="protein sequence ID" value="KAB8173404.1"/>
    <property type="molecule type" value="Genomic_DNA"/>
</dbReference>
<proteinExistence type="predicted"/>
<dbReference type="AlphaFoldDB" id="A0A508AFS0"/>
<gene>
    <name evidence="1" type="ORF">FKV24_014280</name>
</gene>
<name>A0A508AFS0_9GAMM</name>
<comment type="caution">
    <text evidence="1">The sequence shown here is derived from an EMBL/GenBank/DDBJ whole genome shotgun (WGS) entry which is preliminary data.</text>
</comment>
<evidence type="ECO:0000313" key="2">
    <source>
        <dbReference type="Proteomes" id="UP000320431"/>
    </source>
</evidence>
<protein>
    <submittedName>
        <fullName evidence="1">Uncharacterized protein</fullName>
    </submittedName>
</protein>